<dbReference type="InterPro" id="IPR008967">
    <property type="entry name" value="p53-like_TF_DNA-bd_sf"/>
</dbReference>
<feature type="region of interest" description="Disordered" evidence="6">
    <location>
        <begin position="356"/>
        <end position="432"/>
    </location>
</feature>
<dbReference type="HOGENOM" id="CLU_634993_0_0_1"/>
<dbReference type="CDD" id="cd00182">
    <property type="entry name" value="T-box"/>
    <property type="match status" value="1"/>
</dbReference>
<dbReference type="PANTHER" id="PTHR11267">
    <property type="entry name" value="T-BOX PROTEIN-RELATED"/>
    <property type="match status" value="1"/>
</dbReference>
<comment type="caution">
    <text evidence="5">Lacks conserved residue(s) required for the propagation of feature annotation.</text>
</comment>
<dbReference type="FunCoup" id="E3MWI9">
    <property type="interactions" value="4"/>
</dbReference>
<dbReference type="GO" id="GO:0000978">
    <property type="term" value="F:RNA polymerase II cis-regulatory region sequence-specific DNA binding"/>
    <property type="evidence" value="ECO:0007669"/>
    <property type="project" value="InterPro"/>
</dbReference>
<dbReference type="GO" id="GO:0045893">
    <property type="term" value="P:positive regulation of DNA-templated transcription"/>
    <property type="evidence" value="ECO:0007669"/>
    <property type="project" value="InterPro"/>
</dbReference>
<dbReference type="OMA" id="YQNHEVT"/>
<dbReference type="SUPFAM" id="SSF49417">
    <property type="entry name" value="p53-like transcription factors"/>
    <property type="match status" value="1"/>
</dbReference>
<evidence type="ECO:0000256" key="1">
    <source>
        <dbReference type="ARBA" id="ARBA00023015"/>
    </source>
</evidence>
<keyword evidence="4 5" id="KW-0539">Nucleus</keyword>
<dbReference type="Proteomes" id="UP000008281">
    <property type="component" value="Unassembled WGS sequence"/>
</dbReference>
<dbReference type="Pfam" id="PF00907">
    <property type="entry name" value="T-box"/>
    <property type="match status" value="1"/>
</dbReference>
<feature type="compositionally biased region" description="Low complexity" evidence="6">
    <location>
        <begin position="356"/>
        <end position="371"/>
    </location>
</feature>
<dbReference type="InParanoid" id="E3MWI9"/>
<keyword evidence="9" id="KW-1185">Reference proteome</keyword>
<dbReference type="EMBL" id="DS268487">
    <property type="protein sequence ID" value="EFP10611.1"/>
    <property type="molecule type" value="Genomic_DNA"/>
</dbReference>
<keyword evidence="2 5" id="KW-0238">DNA-binding</keyword>
<dbReference type="STRING" id="31234.E3MWI9"/>
<dbReference type="PRINTS" id="PR00937">
    <property type="entry name" value="TBOX"/>
</dbReference>
<proteinExistence type="predicted"/>
<evidence type="ECO:0000256" key="5">
    <source>
        <dbReference type="PROSITE-ProRule" id="PRU00201"/>
    </source>
</evidence>
<evidence type="ECO:0000313" key="8">
    <source>
        <dbReference type="EMBL" id="EFP10611.1"/>
    </source>
</evidence>
<dbReference type="GeneID" id="9805401"/>
<name>E3MWI9_CAERE</name>
<keyword evidence="1" id="KW-0805">Transcription regulation</keyword>
<evidence type="ECO:0000256" key="2">
    <source>
        <dbReference type="ARBA" id="ARBA00023125"/>
    </source>
</evidence>
<dbReference type="eggNOG" id="KOG3585">
    <property type="taxonomic scope" value="Eukaryota"/>
</dbReference>
<dbReference type="OrthoDB" id="5867717at2759"/>
<evidence type="ECO:0000256" key="4">
    <source>
        <dbReference type="ARBA" id="ARBA00023242"/>
    </source>
</evidence>
<dbReference type="Gene3D" id="2.60.40.820">
    <property type="entry name" value="Transcription factor, T-box"/>
    <property type="match status" value="1"/>
</dbReference>
<dbReference type="InterPro" id="IPR046360">
    <property type="entry name" value="T-box_DNA-bd"/>
</dbReference>
<evidence type="ECO:0000313" key="9">
    <source>
        <dbReference type="Proteomes" id="UP000008281"/>
    </source>
</evidence>
<gene>
    <name evidence="8" type="ORF">CRE_01116</name>
</gene>
<dbReference type="PANTHER" id="PTHR11267:SF196">
    <property type="entry name" value="T-BOX PROTEIN 30_42-RELATED"/>
    <property type="match status" value="1"/>
</dbReference>
<dbReference type="RefSeq" id="XP_003099469.2">
    <property type="nucleotide sequence ID" value="XM_003099421.2"/>
</dbReference>
<protein>
    <recommendedName>
        <fullName evidence="7">T-box domain-containing protein</fullName>
    </recommendedName>
</protein>
<dbReference type="PROSITE" id="PS50252">
    <property type="entry name" value="TBOX_3"/>
    <property type="match status" value="1"/>
</dbReference>
<feature type="compositionally biased region" description="Polar residues" evidence="6">
    <location>
        <begin position="372"/>
        <end position="410"/>
    </location>
</feature>
<dbReference type="InterPro" id="IPR036960">
    <property type="entry name" value="T-box_sf"/>
</dbReference>
<dbReference type="GO" id="GO:0005634">
    <property type="term" value="C:nucleus"/>
    <property type="evidence" value="ECO:0007669"/>
    <property type="project" value="UniProtKB-SubCell"/>
</dbReference>
<sequence>MSSIKAALTPECQNMWTQRQGSMEMVSKGAKGTPLFPGLKFMVDGMDEKSNYSISLTLERLDSTRLTFKNGSWARSEVRNSKDTHPYKSVNHPNGIQTGEYWRSHPIEFDQLRITSKVDLQKKDENVLFVRTMYRYVAVLTVNDMNSEPIRIMVHTAQFIPVSIYQDSTIGRWKSQYNKYATVGNGGLGAPGGGKVKKSKGRHVLSSPITPETTPMTAPWSQHSGYKTGFYPMSNGYNFPQVNYNYPVMSSQYQCPMSSLQHSGYGGSVTDQWNMPTYPPTATPDITAAHWPQGSSMASSMTAASSFCTHIGCVTGSSPPETSMDYDFNGYTFSKSRGSPSGSSNYSTTSSVAGFISPPSSSSGSSGSSSPVTSMDYSFDGSTTSTSNQSPNGSSPGYSTTTPLVGSTTPSDSSDDSDLYEFLTDDDIPLPY</sequence>
<accession>E3MWI9</accession>
<reference evidence="8" key="1">
    <citation type="submission" date="2007-07" db="EMBL/GenBank/DDBJ databases">
        <title>PCAP assembly of the Caenorhabditis remanei genome.</title>
        <authorList>
            <consortium name="The Caenorhabditis remanei Sequencing Consortium"/>
            <person name="Wilson R.K."/>
        </authorList>
    </citation>
    <scope>NUCLEOTIDE SEQUENCE [LARGE SCALE GENOMIC DNA]</scope>
    <source>
        <strain evidence="8">PB4641</strain>
    </source>
</reference>
<evidence type="ECO:0000256" key="3">
    <source>
        <dbReference type="ARBA" id="ARBA00023163"/>
    </source>
</evidence>
<feature type="domain" description="T-box" evidence="7">
    <location>
        <begin position="10"/>
        <end position="181"/>
    </location>
</feature>
<organism evidence="9">
    <name type="scientific">Caenorhabditis remanei</name>
    <name type="common">Caenorhabditis vulgaris</name>
    <dbReference type="NCBI Taxonomy" id="31234"/>
    <lineage>
        <taxon>Eukaryota</taxon>
        <taxon>Metazoa</taxon>
        <taxon>Ecdysozoa</taxon>
        <taxon>Nematoda</taxon>
        <taxon>Chromadorea</taxon>
        <taxon>Rhabditida</taxon>
        <taxon>Rhabditina</taxon>
        <taxon>Rhabditomorpha</taxon>
        <taxon>Rhabditoidea</taxon>
        <taxon>Rhabditidae</taxon>
        <taxon>Peloderinae</taxon>
        <taxon>Caenorhabditis</taxon>
    </lineage>
</organism>
<evidence type="ECO:0000259" key="7">
    <source>
        <dbReference type="PROSITE" id="PS50252"/>
    </source>
</evidence>
<comment type="subcellular location">
    <subcellularLocation>
        <location evidence="5">Nucleus</location>
    </subcellularLocation>
</comment>
<dbReference type="SMART" id="SM00425">
    <property type="entry name" value="TBOX"/>
    <property type="match status" value="1"/>
</dbReference>
<dbReference type="CTD" id="9805401"/>
<keyword evidence="3" id="KW-0804">Transcription</keyword>
<dbReference type="AlphaFoldDB" id="E3MWI9"/>
<dbReference type="GO" id="GO:0000981">
    <property type="term" value="F:DNA-binding transcription factor activity, RNA polymerase II-specific"/>
    <property type="evidence" value="ECO:0007669"/>
    <property type="project" value="TreeGrafter"/>
</dbReference>
<feature type="compositionally biased region" description="Polar residues" evidence="6">
    <location>
        <begin position="207"/>
        <end position="218"/>
    </location>
</feature>
<dbReference type="GO" id="GO:0000785">
    <property type="term" value="C:chromatin"/>
    <property type="evidence" value="ECO:0007669"/>
    <property type="project" value="TreeGrafter"/>
</dbReference>
<dbReference type="KEGG" id="crq:GCK72_008936"/>
<dbReference type="GO" id="GO:0001708">
    <property type="term" value="P:cell fate specification"/>
    <property type="evidence" value="ECO:0007669"/>
    <property type="project" value="TreeGrafter"/>
</dbReference>
<feature type="region of interest" description="Disordered" evidence="6">
    <location>
        <begin position="191"/>
        <end position="218"/>
    </location>
</feature>
<feature type="compositionally biased region" description="Acidic residues" evidence="6">
    <location>
        <begin position="413"/>
        <end position="432"/>
    </location>
</feature>
<evidence type="ECO:0000256" key="6">
    <source>
        <dbReference type="SAM" id="MobiDB-lite"/>
    </source>
</evidence>
<dbReference type="InterPro" id="IPR001699">
    <property type="entry name" value="TF_T-box"/>
</dbReference>